<name>A0A8T3BMN5_DENNO</name>
<dbReference type="Proteomes" id="UP000829196">
    <property type="component" value="Unassembled WGS sequence"/>
</dbReference>
<dbReference type="PANTHER" id="PTHR31286">
    <property type="entry name" value="GLYCINE-RICH CELL WALL STRUCTURAL PROTEIN 1.8-LIKE"/>
    <property type="match status" value="1"/>
</dbReference>
<evidence type="ECO:0000313" key="2">
    <source>
        <dbReference type="EMBL" id="KAI0513356.1"/>
    </source>
</evidence>
<reference evidence="2" key="1">
    <citation type="journal article" date="2022" name="Front. Genet.">
        <title>Chromosome-Scale Assembly of the Dendrobium nobile Genome Provides Insights Into the Molecular Mechanism of the Biosynthesis of the Medicinal Active Ingredient of Dendrobium.</title>
        <authorList>
            <person name="Xu Q."/>
            <person name="Niu S.-C."/>
            <person name="Li K.-L."/>
            <person name="Zheng P.-J."/>
            <person name="Zhang X.-J."/>
            <person name="Jia Y."/>
            <person name="Liu Y."/>
            <person name="Niu Y.-X."/>
            <person name="Yu L.-H."/>
            <person name="Chen D.-F."/>
            <person name="Zhang G.-Q."/>
        </authorList>
    </citation>
    <scope>NUCLEOTIDE SEQUENCE</scope>
    <source>
        <tissue evidence="2">Leaf</tissue>
    </source>
</reference>
<dbReference type="AlphaFoldDB" id="A0A8T3BMN5"/>
<keyword evidence="3" id="KW-1185">Reference proteome</keyword>
<gene>
    <name evidence="2" type="ORF">KFK09_009373</name>
</gene>
<dbReference type="Pfam" id="PF14111">
    <property type="entry name" value="DUF4283"/>
    <property type="match status" value="1"/>
</dbReference>
<dbReference type="InterPro" id="IPR025558">
    <property type="entry name" value="DUF4283"/>
</dbReference>
<dbReference type="OrthoDB" id="1096772at2759"/>
<dbReference type="InterPro" id="IPR040256">
    <property type="entry name" value="At4g02000-like"/>
</dbReference>
<dbReference type="PANTHER" id="PTHR31286:SF99">
    <property type="entry name" value="DUF4283 DOMAIN-CONTAINING PROTEIN"/>
    <property type="match status" value="1"/>
</dbReference>
<accession>A0A8T3BMN5</accession>
<organism evidence="2 3">
    <name type="scientific">Dendrobium nobile</name>
    <name type="common">Orchid</name>
    <dbReference type="NCBI Taxonomy" id="94219"/>
    <lineage>
        <taxon>Eukaryota</taxon>
        <taxon>Viridiplantae</taxon>
        <taxon>Streptophyta</taxon>
        <taxon>Embryophyta</taxon>
        <taxon>Tracheophyta</taxon>
        <taxon>Spermatophyta</taxon>
        <taxon>Magnoliopsida</taxon>
        <taxon>Liliopsida</taxon>
        <taxon>Asparagales</taxon>
        <taxon>Orchidaceae</taxon>
        <taxon>Epidendroideae</taxon>
        <taxon>Malaxideae</taxon>
        <taxon>Dendrobiinae</taxon>
        <taxon>Dendrobium</taxon>
    </lineage>
</organism>
<comment type="caution">
    <text evidence="2">The sequence shown here is derived from an EMBL/GenBank/DDBJ whole genome shotgun (WGS) entry which is preliminary data.</text>
</comment>
<evidence type="ECO:0000259" key="1">
    <source>
        <dbReference type="Pfam" id="PF14111"/>
    </source>
</evidence>
<protein>
    <recommendedName>
        <fullName evidence="1">DUF4283 domain-containing protein</fullName>
    </recommendedName>
</protein>
<sequence>MDEEWGSSSLLSHNLQIHTMREKKRSRFSTTPGVWVTHTGSLIATELRCQWTKFGKFHLMSLGSDWVICSFFSKETMENVLSGGPWFVNGHIIGLDKWSSDFNPNSLKGLSPPIWTRMTSLPLYCWDEINVLKIDSSIGEPILIDGKMF</sequence>
<proteinExistence type="predicted"/>
<evidence type="ECO:0000313" key="3">
    <source>
        <dbReference type="Proteomes" id="UP000829196"/>
    </source>
</evidence>
<feature type="domain" description="DUF4283" evidence="1">
    <location>
        <begin position="46"/>
        <end position="105"/>
    </location>
</feature>
<dbReference type="EMBL" id="JAGYWB010000008">
    <property type="protein sequence ID" value="KAI0513356.1"/>
    <property type="molecule type" value="Genomic_DNA"/>
</dbReference>